<dbReference type="InterPro" id="IPR011042">
    <property type="entry name" value="6-blade_b-propeller_TolB-like"/>
</dbReference>
<accession>A0A6J8BTF8</accession>
<dbReference type="SUPFAM" id="SSF63825">
    <property type="entry name" value="YWTD domain"/>
    <property type="match status" value="1"/>
</dbReference>
<evidence type="ECO:0000313" key="1">
    <source>
        <dbReference type="EMBL" id="CAC5386551.1"/>
    </source>
</evidence>
<keyword evidence="2" id="KW-1185">Reference proteome</keyword>
<evidence type="ECO:0000313" key="2">
    <source>
        <dbReference type="Proteomes" id="UP000507470"/>
    </source>
</evidence>
<dbReference type="OrthoDB" id="6135363at2759"/>
<dbReference type="Proteomes" id="UP000507470">
    <property type="component" value="Unassembled WGS sequence"/>
</dbReference>
<protein>
    <submittedName>
        <fullName evidence="1">Uncharacterized protein</fullName>
    </submittedName>
</protein>
<sequence length="199" mass="22744">METLSLQMAQVRNLQFSMKKGNHIKDIPVPYTQSDRTEISRGQIDVTYGLGEKYEIAEIKNYNYKTIKSVRTTSTSWENGQLVVKLTFEGINLYDGLKIRQIKDEESFSNRIYNIVISHRHIYYSSSYQNIVSCLGLDGTLIWKYESDSLQHPTGVTTDGYGNVYVVGRDSKNLIVISKDGQNGRKFIQVQSYTLVGTF</sequence>
<dbReference type="EMBL" id="CACVKT020003885">
    <property type="protein sequence ID" value="CAC5386551.1"/>
    <property type="molecule type" value="Genomic_DNA"/>
</dbReference>
<dbReference type="Gene3D" id="2.120.10.30">
    <property type="entry name" value="TolB, C-terminal domain"/>
    <property type="match status" value="1"/>
</dbReference>
<gene>
    <name evidence="1" type="ORF">MCOR_21973</name>
</gene>
<reference evidence="1 2" key="1">
    <citation type="submission" date="2020-06" db="EMBL/GenBank/DDBJ databases">
        <authorList>
            <person name="Li R."/>
            <person name="Bekaert M."/>
        </authorList>
    </citation>
    <scope>NUCLEOTIDE SEQUENCE [LARGE SCALE GENOMIC DNA]</scope>
    <source>
        <strain evidence="2">wild</strain>
    </source>
</reference>
<dbReference type="AlphaFoldDB" id="A0A6J8BTF8"/>
<organism evidence="1 2">
    <name type="scientific">Mytilus coruscus</name>
    <name type="common">Sea mussel</name>
    <dbReference type="NCBI Taxonomy" id="42192"/>
    <lineage>
        <taxon>Eukaryota</taxon>
        <taxon>Metazoa</taxon>
        <taxon>Spiralia</taxon>
        <taxon>Lophotrochozoa</taxon>
        <taxon>Mollusca</taxon>
        <taxon>Bivalvia</taxon>
        <taxon>Autobranchia</taxon>
        <taxon>Pteriomorphia</taxon>
        <taxon>Mytilida</taxon>
        <taxon>Mytiloidea</taxon>
        <taxon>Mytilidae</taxon>
        <taxon>Mytilinae</taxon>
        <taxon>Mytilus</taxon>
    </lineage>
</organism>
<name>A0A6J8BTF8_MYTCO</name>
<proteinExistence type="predicted"/>